<keyword evidence="4 6" id="KW-0418">Kinase</keyword>
<dbReference type="PRINTS" id="PR00471">
    <property type="entry name" value="ACETATEKNASE"/>
</dbReference>
<feature type="site" description="Transition state stabilizer" evidence="6">
    <location>
        <position position="241"/>
    </location>
</feature>
<dbReference type="NCBIfam" id="TIGR00016">
    <property type="entry name" value="ackA"/>
    <property type="match status" value="1"/>
</dbReference>
<keyword evidence="2 6" id="KW-0808">Transferase</keyword>
<dbReference type="EMBL" id="JAASQL010000004">
    <property type="protein sequence ID" value="NIJ46046.1"/>
    <property type="molecule type" value="Genomic_DNA"/>
</dbReference>
<keyword evidence="3 6" id="KW-0547">Nucleotide-binding</keyword>
<evidence type="ECO:0000313" key="9">
    <source>
        <dbReference type="Proteomes" id="UP000745859"/>
    </source>
</evidence>
<comment type="caution">
    <text evidence="6">Lacks conserved residue(s) required for the propagation of feature annotation.</text>
</comment>
<feature type="binding site" evidence="6">
    <location>
        <position position="7"/>
    </location>
    <ligand>
        <name>Mg(2+)</name>
        <dbReference type="ChEBI" id="CHEBI:18420"/>
    </ligand>
</feature>
<feature type="binding site" evidence="6">
    <location>
        <begin position="282"/>
        <end position="284"/>
    </location>
    <ligand>
        <name>ATP</name>
        <dbReference type="ChEBI" id="CHEBI:30616"/>
    </ligand>
</feature>
<evidence type="ECO:0000256" key="7">
    <source>
        <dbReference type="RuleBase" id="RU003835"/>
    </source>
</evidence>
<gene>
    <name evidence="6" type="primary">ackA</name>
    <name evidence="8" type="ORF">FHR24_002524</name>
</gene>
<dbReference type="Proteomes" id="UP000745859">
    <property type="component" value="Unassembled WGS sequence"/>
</dbReference>
<feature type="active site" description="Proton donor/acceptor" evidence="6">
    <location>
        <position position="150"/>
    </location>
</feature>
<evidence type="ECO:0000256" key="3">
    <source>
        <dbReference type="ARBA" id="ARBA00022741"/>
    </source>
</evidence>
<comment type="function">
    <text evidence="6">Catalyzes the formation of acetyl phosphate from acetate and ATP. Can also catalyze the reverse reaction.</text>
</comment>
<dbReference type="PROSITE" id="PS01075">
    <property type="entry name" value="ACETATE_KINASE_1"/>
    <property type="match status" value="1"/>
</dbReference>
<comment type="similarity">
    <text evidence="1 6 7">Belongs to the acetokinase family.</text>
</comment>
<sequence>MNILIINSGSSSIKYQLIEMPLEKVVCEGLIERIGVGQDNSNFVYKPINGDEITIQGAIADHKEGLSLLVSHLFDEKVGVIAEKEDLKVIGHRVVHGGSAFNKAEIVTPEVKAEIKELFSLAPLHNPAHLLGIEVCEDLFPQAKQVVVFDTVFHQTMPAKAYKYALPKKLAEEKKIRVYGFHGTSHKYVSEKANEFLGTTTTKLVTLHIGNGASVSAVQNGLCVDHSMGFSPTTGLAMGTRTGDIDPAVIVHLVKNLGYSGQEVSDLINKQSGMLGMTGYSDFRDLVNQSKSGNKECTEALELYAYRVKKYIGAYAAAMNGLDAIVFTAGAGENCIEIRDLVCKDLEYLGIEIDKDLNNQRPKQLTEIQVKNAKVKIFIIPTNEELEIAKQSFNLV</sequence>
<dbReference type="InterPro" id="IPR004372">
    <property type="entry name" value="Ac/propionate_kinase"/>
</dbReference>
<feature type="binding site" evidence="6">
    <location>
        <position position="384"/>
    </location>
    <ligand>
        <name>Mg(2+)</name>
        <dbReference type="ChEBI" id="CHEBI:18420"/>
    </ligand>
</feature>
<comment type="subunit">
    <text evidence="6">Homodimer.</text>
</comment>
<comment type="subcellular location">
    <subcellularLocation>
        <location evidence="6">Cytoplasm</location>
    </subcellularLocation>
</comment>
<dbReference type="PANTHER" id="PTHR21060:SF15">
    <property type="entry name" value="ACETATE KINASE-RELATED"/>
    <property type="match status" value="1"/>
</dbReference>
<dbReference type="Gene3D" id="3.30.420.40">
    <property type="match status" value="2"/>
</dbReference>
<dbReference type="GO" id="GO:0008776">
    <property type="term" value="F:acetate kinase activity"/>
    <property type="evidence" value="ECO:0007669"/>
    <property type="project" value="UniProtKB-EC"/>
</dbReference>
<dbReference type="InterPro" id="IPR043129">
    <property type="entry name" value="ATPase_NBD"/>
</dbReference>
<protein>
    <recommendedName>
        <fullName evidence="6">Acetate kinase</fullName>
        <ecNumber evidence="6">2.7.2.1</ecNumber>
    </recommendedName>
    <alternativeName>
        <fullName evidence="6">Acetokinase</fullName>
    </alternativeName>
</protein>
<keyword evidence="5 6" id="KW-0067">ATP-binding</keyword>
<reference evidence="8 9" key="1">
    <citation type="submission" date="2020-03" db="EMBL/GenBank/DDBJ databases">
        <title>Genomic Encyclopedia of Type Strains, Phase IV (KMG-IV): sequencing the most valuable type-strain genomes for metagenomic binning, comparative biology and taxonomic classification.</title>
        <authorList>
            <person name="Goeker M."/>
        </authorList>
    </citation>
    <scope>NUCLEOTIDE SEQUENCE [LARGE SCALE GENOMIC DNA]</scope>
    <source>
        <strain evidence="8 9">DSM 101599</strain>
    </source>
</reference>
<feature type="site" description="Transition state stabilizer" evidence="6">
    <location>
        <position position="182"/>
    </location>
</feature>
<dbReference type="PANTHER" id="PTHR21060">
    <property type="entry name" value="ACETATE KINASE"/>
    <property type="match status" value="1"/>
</dbReference>
<evidence type="ECO:0000256" key="2">
    <source>
        <dbReference type="ARBA" id="ARBA00022679"/>
    </source>
</evidence>
<dbReference type="InterPro" id="IPR000890">
    <property type="entry name" value="Aliphatic_acid_kin_short-chain"/>
</dbReference>
<feature type="binding site" evidence="6">
    <location>
        <position position="14"/>
    </location>
    <ligand>
        <name>ATP</name>
        <dbReference type="ChEBI" id="CHEBI:30616"/>
    </ligand>
</feature>
<comment type="pathway">
    <text evidence="6">Metabolic intermediate biosynthesis; acetyl-CoA biosynthesis; acetyl-CoA from acetate: step 1/2.</text>
</comment>
<comment type="catalytic activity">
    <reaction evidence="6">
        <text>acetate + ATP = acetyl phosphate + ADP</text>
        <dbReference type="Rhea" id="RHEA:11352"/>
        <dbReference type="ChEBI" id="CHEBI:22191"/>
        <dbReference type="ChEBI" id="CHEBI:30089"/>
        <dbReference type="ChEBI" id="CHEBI:30616"/>
        <dbReference type="ChEBI" id="CHEBI:456216"/>
        <dbReference type="EC" id="2.7.2.1"/>
    </reaction>
</comment>
<dbReference type="SUPFAM" id="SSF53067">
    <property type="entry name" value="Actin-like ATPase domain"/>
    <property type="match status" value="2"/>
</dbReference>
<comment type="cofactor">
    <cofactor evidence="6">
        <name>Mg(2+)</name>
        <dbReference type="ChEBI" id="CHEBI:18420"/>
    </cofactor>
    <cofactor evidence="6">
        <name>Mn(2+)</name>
        <dbReference type="ChEBI" id="CHEBI:29035"/>
    </cofactor>
    <text evidence="6">Mg(2+). Can also accept Mn(2+).</text>
</comment>
<keyword evidence="6" id="KW-0479">Metal-binding</keyword>
<evidence type="ECO:0000256" key="5">
    <source>
        <dbReference type="ARBA" id="ARBA00022840"/>
    </source>
</evidence>
<dbReference type="CDD" id="cd24010">
    <property type="entry name" value="ASKHA_NBD_AcK_PK"/>
    <property type="match status" value="1"/>
</dbReference>
<comment type="caution">
    <text evidence="8">The sequence shown here is derived from an EMBL/GenBank/DDBJ whole genome shotgun (WGS) entry which is preliminary data.</text>
</comment>
<keyword evidence="6" id="KW-0963">Cytoplasm</keyword>
<organism evidence="8 9">
    <name type="scientific">Wenyingzhuangia heitensis</name>
    <dbReference type="NCBI Taxonomy" id="1487859"/>
    <lineage>
        <taxon>Bacteria</taxon>
        <taxon>Pseudomonadati</taxon>
        <taxon>Bacteroidota</taxon>
        <taxon>Flavobacteriia</taxon>
        <taxon>Flavobacteriales</taxon>
        <taxon>Flavobacteriaceae</taxon>
        <taxon>Wenyingzhuangia</taxon>
    </lineage>
</organism>
<evidence type="ECO:0000313" key="8">
    <source>
        <dbReference type="EMBL" id="NIJ46046.1"/>
    </source>
</evidence>
<feature type="binding site" evidence="6">
    <location>
        <begin position="208"/>
        <end position="212"/>
    </location>
    <ligand>
        <name>ATP</name>
        <dbReference type="ChEBI" id="CHEBI:30616"/>
    </ligand>
</feature>
<feature type="binding site" evidence="6">
    <location>
        <position position="93"/>
    </location>
    <ligand>
        <name>substrate</name>
    </ligand>
</feature>
<name>A0ABX0UF39_9FLAO</name>
<accession>A0ABX0UF39</accession>
<proteinExistence type="inferred from homology"/>
<dbReference type="HAMAP" id="MF_00020">
    <property type="entry name" value="Acetate_kinase"/>
    <property type="match status" value="1"/>
</dbReference>
<keyword evidence="9" id="KW-1185">Reference proteome</keyword>
<keyword evidence="6" id="KW-0460">Magnesium</keyword>
<dbReference type="PROSITE" id="PS01076">
    <property type="entry name" value="ACETATE_KINASE_2"/>
    <property type="match status" value="1"/>
</dbReference>
<dbReference type="PIRSF" id="PIRSF000722">
    <property type="entry name" value="Acetate_prop_kin"/>
    <property type="match status" value="1"/>
</dbReference>
<evidence type="ECO:0000256" key="6">
    <source>
        <dbReference type="HAMAP-Rule" id="MF_00020"/>
    </source>
</evidence>
<dbReference type="Pfam" id="PF00871">
    <property type="entry name" value="Acetate_kinase"/>
    <property type="match status" value="1"/>
</dbReference>
<dbReference type="EC" id="2.7.2.1" evidence="6"/>
<evidence type="ECO:0000256" key="4">
    <source>
        <dbReference type="ARBA" id="ARBA00022777"/>
    </source>
</evidence>
<dbReference type="InterPro" id="IPR023865">
    <property type="entry name" value="Aliphatic_acid_kinase_CS"/>
</dbReference>
<dbReference type="RefSeq" id="WP_167189344.1">
    <property type="nucleotide sequence ID" value="NZ_JAASQL010000004.1"/>
</dbReference>
<evidence type="ECO:0000256" key="1">
    <source>
        <dbReference type="ARBA" id="ARBA00008748"/>
    </source>
</evidence>